<dbReference type="Pfam" id="PF04066">
    <property type="entry name" value="MrpF_PhaF"/>
    <property type="match status" value="1"/>
</dbReference>
<dbReference type="AlphaFoldDB" id="A0A1U9K5X9"/>
<dbReference type="RefSeq" id="WP_077719311.1">
    <property type="nucleotide sequence ID" value="NZ_CP019699.1"/>
</dbReference>
<name>A0A1U9K5X9_9BACL</name>
<evidence type="ECO:0000256" key="3">
    <source>
        <dbReference type="ARBA" id="ARBA00022448"/>
    </source>
</evidence>
<dbReference type="GO" id="GO:0005886">
    <property type="term" value="C:plasma membrane"/>
    <property type="evidence" value="ECO:0007669"/>
    <property type="project" value="UniProtKB-SubCell"/>
</dbReference>
<comment type="similarity">
    <text evidence="2 8">Belongs to the CPA3 antiporters (TC 2.A.63) subunit F family.</text>
</comment>
<keyword evidence="6 9" id="KW-1133">Transmembrane helix</keyword>
<gene>
    <name evidence="10" type="ORF">B0W44_06300</name>
</gene>
<evidence type="ECO:0000313" key="10">
    <source>
        <dbReference type="EMBL" id="AQS55455.1"/>
    </source>
</evidence>
<comment type="subcellular location">
    <subcellularLocation>
        <location evidence="1 8">Cell membrane</location>
        <topology evidence="1 8">Multi-pass membrane protein</topology>
    </subcellularLocation>
</comment>
<evidence type="ECO:0000256" key="5">
    <source>
        <dbReference type="ARBA" id="ARBA00022692"/>
    </source>
</evidence>
<feature type="transmembrane region" description="Helical" evidence="9">
    <location>
        <begin position="34"/>
        <end position="53"/>
    </location>
</feature>
<reference evidence="10 11" key="1">
    <citation type="journal article" date="2015" name="Int. J. Syst. Evol. Microbiol.">
        <title>Novibacillus thermophilus gen. nov., sp. nov., a Gram-staining-negative and moderately thermophilic member of the family Thermoactinomycetaceae.</title>
        <authorList>
            <person name="Yang G."/>
            <person name="Chen J."/>
            <person name="Zhou S."/>
        </authorList>
    </citation>
    <scope>NUCLEOTIDE SEQUENCE [LARGE SCALE GENOMIC DNA]</scope>
    <source>
        <strain evidence="10 11">SG-1</strain>
    </source>
</reference>
<dbReference type="NCBIfam" id="NF009248">
    <property type="entry name" value="PRK12600.1"/>
    <property type="match status" value="1"/>
</dbReference>
<dbReference type="KEGG" id="ntr:B0W44_06300"/>
<feature type="transmembrane region" description="Helical" evidence="9">
    <location>
        <begin position="60"/>
        <end position="83"/>
    </location>
</feature>
<evidence type="ECO:0000256" key="8">
    <source>
        <dbReference type="PIRNR" id="PIRNR028784"/>
    </source>
</evidence>
<dbReference type="EMBL" id="CP019699">
    <property type="protein sequence ID" value="AQS55455.1"/>
    <property type="molecule type" value="Genomic_DNA"/>
</dbReference>
<protein>
    <submittedName>
        <fullName evidence="10">Na(+)/H(+) antiporter subunit F</fullName>
    </submittedName>
</protein>
<proteinExistence type="inferred from homology"/>
<dbReference type="GO" id="GO:0015385">
    <property type="term" value="F:sodium:proton antiporter activity"/>
    <property type="evidence" value="ECO:0007669"/>
    <property type="project" value="TreeGrafter"/>
</dbReference>
<keyword evidence="8" id="KW-0050">Antiport</keyword>
<organism evidence="10 11">
    <name type="scientific">Novibacillus thermophilus</name>
    <dbReference type="NCBI Taxonomy" id="1471761"/>
    <lineage>
        <taxon>Bacteria</taxon>
        <taxon>Bacillati</taxon>
        <taxon>Bacillota</taxon>
        <taxon>Bacilli</taxon>
        <taxon>Bacillales</taxon>
        <taxon>Thermoactinomycetaceae</taxon>
        <taxon>Novibacillus</taxon>
    </lineage>
</organism>
<dbReference type="PIRSF" id="PIRSF028784">
    <property type="entry name" value="MrpF"/>
    <property type="match status" value="1"/>
</dbReference>
<keyword evidence="8" id="KW-0406">Ion transport</keyword>
<keyword evidence="11" id="KW-1185">Reference proteome</keyword>
<evidence type="ECO:0000256" key="7">
    <source>
        <dbReference type="ARBA" id="ARBA00023136"/>
    </source>
</evidence>
<dbReference type="InterPro" id="IPR007208">
    <property type="entry name" value="MrpF/PhaF-like"/>
</dbReference>
<keyword evidence="7 8" id="KW-0472">Membrane</keyword>
<sequence length="89" mass="9306">MIDIVCTVSLSALAVSIAGCTYRVLVGPTLPDRVVSLDTIGVNLIGVIGILSIKLDSLTYLDAILVIAILSFIATVAFSKFLIKGVIVD</sequence>
<evidence type="ECO:0000313" key="11">
    <source>
        <dbReference type="Proteomes" id="UP000188603"/>
    </source>
</evidence>
<evidence type="ECO:0000256" key="2">
    <source>
        <dbReference type="ARBA" id="ARBA00009212"/>
    </source>
</evidence>
<dbReference type="Proteomes" id="UP000188603">
    <property type="component" value="Chromosome"/>
</dbReference>
<dbReference type="PANTHER" id="PTHR34702:SF1">
    <property type="entry name" value="NA(+)_H(+) ANTIPORTER SUBUNIT F"/>
    <property type="match status" value="1"/>
</dbReference>
<accession>A0A1U9K5X9</accession>
<keyword evidence="3 8" id="KW-0813">Transport</keyword>
<dbReference type="OrthoDB" id="9799958at2"/>
<dbReference type="PANTHER" id="PTHR34702">
    <property type="entry name" value="NA(+)/H(+) ANTIPORTER SUBUNIT F1"/>
    <property type="match status" value="1"/>
</dbReference>
<evidence type="ECO:0000256" key="1">
    <source>
        <dbReference type="ARBA" id="ARBA00004651"/>
    </source>
</evidence>
<evidence type="ECO:0000256" key="6">
    <source>
        <dbReference type="ARBA" id="ARBA00022989"/>
    </source>
</evidence>
<evidence type="ECO:0000256" key="9">
    <source>
        <dbReference type="SAM" id="Phobius"/>
    </source>
</evidence>
<keyword evidence="5 9" id="KW-0812">Transmembrane</keyword>
<dbReference type="STRING" id="1471761.B0W44_06300"/>
<keyword evidence="4 8" id="KW-1003">Cell membrane</keyword>
<evidence type="ECO:0000256" key="4">
    <source>
        <dbReference type="ARBA" id="ARBA00022475"/>
    </source>
</evidence>